<proteinExistence type="predicted"/>
<evidence type="ECO:0000313" key="3">
    <source>
        <dbReference type="Proteomes" id="UP000664534"/>
    </source>
</evidence>
<dbReference type="AlphaFoldDB" id="A0A8H3G7N2"/>
<evidence type="ECO:0000256" key="1">
    <source>
        <dbReference type="SAM" id="MobiDB-lite"/>
    </source>
</evidence>
<name>A0A8H3G7N2_9LECA</name>
<evidence type="ECO:0000313" key="2">
    <source>
        <dbReference type="EMBL" id="CAF9938382.1"/>
    </source>
</evidence>
<dbReference type="Proteomes" id="UP000664534">
    <property type="component" value="Unassembled WGS sequence"/>
</dbReference>
<comment type="caution">
    <text evidence="2">The sequence shown here is derived from an EMBL/GenBank/DDBJ whole genome shotgun (WGS) entry which is preliminary data.</text>
</comment>
<feature type="compositionally biased region" description="Low complexity" evidence="1">
    <location>
        <begin position="490"/>
        <end position="501"/>
    </location>
</feature>
<accession>A0A8H3G7N2</accession>
<dbReference type="OrthoDB" id="3779652at2759"/>
<reference evidence="2" key="1">
    <citation type="submission" date="2021-03" db="EMBL/GenBank/DDBJ databases">
        <authorList>
            <person name="Tagirdzhanova G."/>
        </authorList>
    </citation>
    <scope>NUCLEOTIDE SEQUENCE</scope>
</reference>
<dbReference type="EMBL" id="CAJPDT010000108">
    <property type="protein sequence ID" value="CAF9938382.1"/>
    <property type="molecule type" value="Genomic_DNA"/>
</dbReference>
<organism evidence="2 3">
    <name type="scientific">Imshaugia aleurites</name>
    <dbReference type="NCBI Taxonomy" id="172621"/>
    <lineage>
        <taxon>Eukaryota</taxon>
        <taxon>Fungi</taxon>
        <taxon>Dikarya</taxon>
        <taxon>Ascomycota</taxon>
        <taxon>Pezizomycotina</taxon>
        <taxon>Lecanoromycetes</taxon>
        <taxon>OSLEUM clade</taxon>
        <taxon>Lecanoromycetidae</taxon>
        <taxon>Lecanorales</taxon>
        <taxon>Lecanorineae</taxon>
        <taxon>Parmeliaceae</taxon>
        <taxon>Imshaugia</taxon>
    </lineage>
</organism>
<keyword evidence="3" id="KW-1185">Reference proteome</keyword>
<gene>
    <name evidence="2" type="ORF">IMSHALPRED_000776</name>
</gene>
<sequence>MFEPLSALAVLGFAMGALGFMVSTISEVDEKVQVIREWEKRLQSFNWQLEDVYMKLKVWQLIWVGKKAFPHETYVHFWGVKGLEHIQSRVNGITELSNEIKNLIYQPVNSETEQSLPRSELRDWHRILDHDIAGLPSSRHAPHRKASLVRKIGFALFRNTILTEKISRLDSHVVGLRDFTQYTFRLEQKTDPDKKVTSEELRRISELKLFFDRMSMFGSLLYDGRLLSSRLEWAIELGPPEAGHTLDLWSEVDTMYIDFIVRDTALQVQTKASRVRFCVEEQMADTADTNGYLPLIIRRINELVLSQGRRENHSEYDRFFRLLEEPSRRSRPLRKMLTENIFSGSHRKSFEVERADLVYGLENRFRLLGVALTEIALAQPISVILEQEDTSYLIGEKIVGRKRLLGMLRERFGQKTITKAVSYCLDPDASSLGDPLRPDHLEQYCQNITFPLTTKLSIDISRARAEDGYVVTKTNPASLAECSGELEFGDSWNDNSDSSSCNEDEDEDISDDKEDTESYIDDRGA</sequence>
<feature type="region of interest" description="Disordered" evidence="1">
    <location>
        <begin position="488"/>
        <end position="525"/>
    </location>
</feature>
<protein>
    <submittedName>
        <fullName evidence="2">Uncharacterized protein</fullName>
    </submittedName>
</protein>
<feature type="compositionally biased region" description="Acidic residues" evidence="1">
    <location>
        <begin position="502"/>
        <end position="519"/>
    </location>
</feature>